<dbReference type="EC" id="2.7.10.2" evidence="2"/>
<dbReference type="RefSeq" id="WP_258387581.1">
    <property type="nucleotide sequence ID" value="NZ_CP091430.1"/>
</dbReference>
<gene>
    <name evidence="10" type="ORF">L1F29_06780</name>
</gene>
<accession>A0ABY5SCL9</accession>
<name>A0ABY5SCL9_9BACL</name>
<dbReference type="PANTHER" id="PTHR32309:SF13">
    <property type="entry name" value="FERRIC ENTEROBACTIN TRANSPORT PROTEIN FEPE"/>
    <property type="match status" value="1"/>
</dbReference>
<proteinExistence type="inferred from homology"/>
<keyword evidence="4" id="KW-0547">Nucleotide-binding</keyword>
<reference evidence="10" key="1">
    <citation type="submission" date="2022-01" db="EMBL/GenBank/DDBJ databases">
        <title>Paenibacillus spongiae sp. nov., isolated from marine sponge.</title>
        <authorList>
            <person name="Li Z."/>
            <person name="Zhang M."/>
        </authorList>
    </citation>
    <scope>NUCLEOTIDE SEQUENCE</scope>
    <source>
        <strain evidence="10">PHS-Z3</strain>
    </source>
</reference>
<evidence type="ECO:0000256" key="6">
    <source>
        <dbReference type="ARBA" id="ARBA00022840"/>
    </source>
</evidence>
<dbReference type="InterPro" id="IPR050445">
    <property type="entry name" value="Bact_polysacc_biosynth/exp"/>
</dbReference>
<evidence type="ECO:0000313" key="10">
    <source>
        <dbReference type="EMBL" id="UVI31519.1"/>
    </source>
</evidence>
<dbReference type="SUPFAM" id="SSF52540">
    <property type="entry name" value="P-loop containing nucleoside triphosphate hydrolases"/>
    <property type="match status" value="1"/>
</dbReference>
<evidence type="ECO:0000256" key="4">
    <source>
        <dbReference type="ARBA" id="ARBA00022741"/>
    </source>
</evidence>
<dbReference type="InterPro" id="IPR027417">
    <property type="entry name" value="P-loop_NTPase"/>
</dbReference>
<keyword evidence="11" id="KW-1185">Reference proteome</keyword>
<dbReference type="GO" id="GO:0016301">
    <property type="term" value="F:kinase activity"/>
    <property type="evidence" value="ECO:0007669"/>
    <property type="project" value="UniProtKB-KW"/>
</dbReference>
<comment type="catalytic activity">
    <reaction evidence="8">
        <text>L-tyrosyl-[protein] + ATP = O-phospho-L-tyrosyl-[protein] + ADP + H(+)</text>
        <dbReference type="Rhea" id="RHEA:10596"/>
        <dbReference type="Rhea" id="RHEA-COMP:10136"/>
        <dbReference type="Rhea" id="RHEA-COMP:20101"/>
        <dbReference type="ChEBI" id="CHEBI:15378"/>
        <dbReference type="ChEBI" id="CHEBI:30616"/>
        <dbReference type="ChEBI" id="CHEBI:46858"/>
        <dbReference type="ChEBI" id="CHEBI:61978"/>
        <dbReference type="ChEBI" id="CHEBI:456216"/>
        <dbReference type="EC" id="2.7.10.2"/>
    </reaction>
</comment>
<comment type="similarity">
    <text evidence="1">Belongs to the CpsD/CapB family.</text>
</comment>
<evidence type="ECO:0000259" key="9">
    <source>
        <dbReference type="Pfam" id="PF13614"/>
    </source>
</evidence>
<evidence type="ECO:0000256" key="7">
    <source>
        <dbReference type="ARBA" id="ARBA00023137"/>
    </source>
</evidence>
<keyword evidence="6" id="KW-0067">ATP-binding</keyword>
<feature type="domain" description="AAA" evidence="9">
    <location>
        <begin position="60"/>
        <end position="188"/>
    </location>
</feature>
<dbReference type="NCBIfam" id="TIGR01007">
    <property type="entry name" value="eps_fam"/>
    <property type="match status" value="1"/>
</dbReference>
<evidence type="ECO:0000256" key="1">
    <source>
        <dbReference type="ARBA" id="ARBA00007316"/>
    </source>
</evidence>
<organism evidence="10 11">
    <name type="scientific">Paenibacillus spongiae</name>
    <dbReference type="NCBI Taxonomy" id="2909671"/>
    <lineage>
        <taxon>Bacteria</taxon>
        <taxon>Bacillati</taxon>
        <taxon>Bacillota</taxon>
        <taxon>Bacilli</taxon>
        <taxon>Bacillales</taxon>
        <taxon>Paenibacillaceae</taxon>
        <taxon>Paenibacillus</taxon>
    </lineage>
</organism>
<evidence type="ECO:0000256" key="5">
    <source>
        <dbReference type="ARBA" id="ARBA00022777"/>
    </source>
</evidence>
<dbReference type="EMBL" id="CP091430">
    <property type="protein sequence ID" value="UVI31519.1"/>
    <property type="molecule type" value="Genomic_DNA"/>
</dbReference>
<keyword evidence="3" id="KW-0808">Transferase</keyword>
<dbReference type="CDD" id="cd05387">
    <property type="entry name" value="BY-kinase"/>
    <property type="match status" value="1"/>
</dbReference>
<evidence type="ECO:0000256" key="2">
    <source>
        <dbReference type="ARBA" id="ARBA00011903"/>
    </source>
</evidence>
<dbReference type="Gene3D" id="3.40.50.300">
    <property type="entry name" value="P-loop containing nucleotide triphosphate hydrolases"/>
    <property type="match status" value="1"/>
</dbReference>
<dbReference type="InterPro" id="IPR005702">
    <property type="entry name" value="Wzc-like_C"/>
</dbReference>
<sequence length="219" mass="24022">MAHKKQKLDNAFLSKGLISYIDPESASSEQYRSIRTNIELLPMDEPLRLIMVTSPGYKEGKTLTAMNLAVSMAQQGKRILIIDAHVKKADLSAMFNLSEHVGLTNVLTGRAELLDTVHATDIGKLDVLASGTSMDHISELLQPRSMKEILDSGKEHYDMMIIDAPPVLHASEVKLLAHYCDGVIMVVRNNRTKNAAAAAAKETLAFSGAKMMGIIMNQF</sequence>
<evidence type="ECO:0000256" key="3">
    <source>
        <dbReference type="ARBA" id="ARBA00022679"/>
    </source>
</evidence>
<dbReference type="Proteomes" id="UP001057877">
    <property type="component" value="Chromosome"/>
</dbReference>
<evidence type="ECO:0000256" key="8">
    <source>
        <dbReference type="ARBA" id="ARBA00051245"/>
    </source>
</evidence>
<dbReference type="InterPro" id="IPR025669">
    <property type="entry name" value="AAA_dom"/>
</dbReference>
<keyword evidence="7" id="KW-0829">Tyrosine-protein kinase</keyword>
<dbReference type="PANTHER" id="PTHR32309">
    <property type="entry name" value="TYROSINE-PROTEIN KINASE"/>
    <property type="match status" value="1"/>
</dbReference>
<dbReference type="Pfam" id="PF13614">
    <property type="entry name" value="AAA_31"/>
    <property type="match status" value="1"/>
</dbReference>
<protein>
    <recommendedName>
        <fullName evidence="2">non-specific protein-tyrosine kinase</fullName>
        <ecNumber evidence="2">2.7.10.2</ecNumber>
    </recommendedName>
</protein>
<evidence type="ECO:0000313" key="11">
    <source>
        <dbReference type="Proteomes" id="UP001057877"/>
    </source>
</evidence>
<keyword evidence="5 10" id="KW-0418">Kinase</keyword>